<evidence type="ECO:0000256" key="1">
    <source>
        <dbReference type="SAM" id="Coils"/>
    </source>
</evidence>
<sequence>MKQAVDQVCKAYSGLVVTADSYKQDKKTAAELNKLKKALNDRKIEIKKQATKEVDQFADEVKAMTSELDGVVSQIRAGINAYDEKAKAERTEAVKRRIADLCSEAHVSADDIEWNPSWANKSATWPKTEREVKAQIAALQVKYRQYAEAVKAVTNRAAELDLPESHWVEMLNYSPLSDVLSQMGHYKEDLAQQKLRDAERRQRELDQTVIKGNKRVVKETGEVVAQVYHVRLELCGSKEQLAKLLQSAKDLGLEIKRL</sequence>
<reference evidence="2 3" key="1">
    <citation type="journal article" date="2015" name="Genome Announc.">
        <title>Expanding the biotechnology potential of lactobacilli through comparative genomics of 213 strains and associated genera.</title>
        <authorList>
            <person name="Sun Z."/>
            <person name="Harris H.M."/>
            <person name="McCann A."/>
            <person name="Guo C."/>
            <person name="Argimon S."/>
            <person name="Zhang W."/>
            <person name="Yang X."/>
            <person name="Jeffery I.B."/>
            <person name="Cooney J.C."/>
            <person name="Kagawa T.F."/>
            <person name="Liu W."/>
            <person name="Song Y."/>
            <person name="Salvetti E."/>
            <person name="Wrobel A."/>
            <person name="Rasinkangas P."/>
            <person name="Parkhill J."/>
            <person name="Rea M.C."/>
            <person name="O'Sullivan O."/>
            <person name="Ritari J."/>
            <person name="Douillard F.P."/>
            <person name="Paul Ross R."/>
            <person name="Yang R."/>
            <person name="Briner A.E."/>
            <person name="Felis G.E."/>
            <person name="de Vos W.M."/>
            <person name="Barrangou R."/>
            <person name="Klaenhammer T.R."/>
            <person name="Caufield P.W."/>
            <person name="Cui Y."/>
            <person name="Zhang H."/>
            <person name="O'Toole P.W."/>
        </authorList>
    </citation>
    <scope>NUCLEOTIDE SEQUENCE [LARGE SCALE GENOMIC DNA]</scope>
    <source>
        <strain evidence="2 3">DSM 19284</strain>
    </source>
</reference>
<accession>A0A0R1M5M3</accession>
<proteinExistence type="predicted"/>
<keyword evidence="3" id="KW-1185">Reference proteome</keyword>
<gene>
    <name evidence="2" type="ORF">FC20_GL001505</name>
</gene>
<dbReference type="EMBL" id="AZDU01000056">
    <property type="protein sequence ID" value="KRL00186.1"/>
    <property type="molecule type" value="Genomic_DNA"/>
</dbReference>
<feature type="coiled-coil region" evidence="1">
    <location>
        <begin position="22"/>
        <end position="67"/>
    </location>
</feature>
<dbReference type="AlphaFoldDB" id="A0A0R1M5M3"/>
<dbReference type="Proteomes" id="UP000051074">
    <property type="component" value="Unassembled WGS sequence"/>
</dbReference>
<dbReference type="InterPro" id="IPR009785">
    <property type="entry name" value="Prophage_Lj928_Orf309"/>
</dbReference>
<protein>
    <recommendedName>
        <fullName evidence="4">DUF1351 domain-containing protein</fullName>
    </recommendedName>
</protein>
<dbReference type="PATRIC" id="fig|1293597.4.peg.1605"/>
<dbReference type="Pfam" id="PF07083">
    <property type="entry name" value="DUF1351"/>
    <property type="match status" value="1"/>
</dbReference>
<evidence type="ECO:0000313" key="2">
    <source>
        <dbReference type="EMBL" id="KRL00186.1"/>
    </source>
</evidence>
<organism evidence="2 3">
    <name type="scientific">Lactobacillus equicursoris DSM 19284 = JCM 14600 = CIP 110162</name>
    <dbReference type="NCBI Taxonomy" id="1293597"/>
    <lineage>
        <taxon>Bacteria</taxon>
        <taxon>Bacillati</taxon>
        <taxon>Bacillota</taxon>
        <taxon>Bacilli</taxon>
        <taxon>Lactobacillales</taxon>
        <taxon>Lactobacillaceae</taxon>
        <taxon>Lactobacillus</taxon>
    </lineage>
</organism>
<keyword evidence="1" id="KW-0175">Coiled coil</keyword>
<evidence type="ECO:0000313" key="3">
    <source>
        <dbReference type="Proteomes" id="UP000051074"/>
    </source>
</evidence>
<evidence type="ECO:0008006" key="4">
    <source>
        <dbReference type="Google" id="ProtNLM"/>
    </source>
</evidence>
<dbReference type="eggNOG" id="ENOG5033BYN">
    <property type="taxonomic scope" value="Bacteria"/>
</dbReference>
<dbReference type="STRING" id="1293597.FC20_GL001505"/>
<name>A0A0R1M5M3_9LACO</name>
<comment type="caution">
    <text evidence="2">The sequence shown here is derived from an EMBL/GenBank/DDBJ whole genome shotgun (WGS) entry which is preliminary data.</text>
</comment>